<dbReference type="SUPFAM" id="SSF53098">
    <property type="entry name" value="Ribonuclease H-like"/>
    <property type="match status" value="1"/>
</dbReference>
<dbReference type="EMBL" id="JAVRRG010000025">
    <property type="protein sequence ID" value="KAK5095842.1"/>
    <property type="molecule type" value="Genomic_DNA"/>
</dbReference>
<evidence type="ECO:0000313" key="4">
    <source>
        <dbReference type="Proteomes" id="UP001345013"/>
    </source>
</evidence>
<evidence type="ECO:0000256" key="2">
    <source>
        <dbReference type="SAM" id="MobiDB-lite"/>
    </source>
</evidence>
<feature type="compositionally biased region" description="Pro residues" evidence="2">
    <location>
        <begin position="552"/>
        <end position="573"/>
    </location>
</feature>
<accession>A0ABR0KGH9</accession>
<dbReference type="InterPro" id="IPR036397">
    <property type="entry name" value="RNaseH_sf"/>
</dbReference>
<feature type="compositionally biased region" description="Polar residues" evidence="2">
    <location>
        <begin position="471"/>
        <end position="485"/>
    </location>
</feature>
<feature type="region of interest" description="Disordered" evidence="2">
    <location>
        <begin position="424"/>
        <end position="447"/>
    </location>
</feature>
<feature type="region of interest" description="Disordered" evidence="2">
    <location>
        <begin position="598"/>
        <end position="622"/>
    </location>
</feature>
<proteinExistence type="inferred from homology"/>
<dbReference type="InterPro" id="IPR012337">
    <property type="entry name" value="RNaseH-like_sf"/>
</dbReference>
<feature type="region of interest" description="Disordered" evidence="2">
    <location>
        <begin position="681"/>
        <end position="702"/>
    </location>
</feature>
<keyword evidence="4" id="KW-1185">Reference proteome</keyword>
<evidence type="ECO:0000313" key="3">
    <source>
        <dbReference type="EMBL" id="KAK5095842.1"/>
    </source>
</evidence>
<dbReference type="InterPro" id="IPR006941">
    <property type="entry name" value="RNase_CAF1"/>
</dbReference>
<feature type="compositionally biased region" description="Low complexity" evidence="2">
    <location>
        <begin position="490"/>
        <end position="508"/>
    </location>
</feature>
<dbReference type="Pfam" id="PF04857">
    <property type="entry name" value="CAF1"/>
    <property type="match status" value="1"/>
</dbReference>
<gene>
    <name evidence="3" type="ORF">LTR24_002806</name>
</gene>
<sequence length="768" mass="85714">MDITKTQFGVEAVRLLQNIADSHFIAFDFEFSGIAERNRDRSGKANVQERYEETRASVQEYQPLQIGLTIVKLDESKGRYVLEPYNFNISPLPLLRERQFTRKWSMSSGAISFLHKNGFDFGRQMTHGVPYLSVQEEQRARDKMTADSRRDDMVLKEDDHILVRHIRDSIARWQAQPKERQEDYLNIPHGQPPGIPDELNGYQRRLVHQIVQNEFPAMKTQGMGHFIQITNPTSAQQASQKTLEAEYRERDLARAIGFRWIIDGIMGRDLSKLPDDYLLPALPRTVSAAEGEKPVKAFLGDLNSKLRSRRKVLVGHNCMTDIMFLYKMAIGDLPEKLEDFKDKIHDMFPAIIDTKFLSSCFSEKHGRLDLGSVAQELELEEGGPGIYTSDEFDRYANSAWLHEAGYDSYITAIVAIRMASKLQREGSSRKHDHDRQQQDVAKAAAVSSSLPDFGVTDGYVTAAESMDDLSEVSSAGQSNTIRSQSPNPPVTVTATATRSSFGSPASSSEPATTRSSGHLKNDSIASATSDSNPTSPSPATRSSVVAIKSRPKPPSPPRPSSTSPSPSPSPTPSKPVNWKDESAVSALRSAFSSTTIWDKLSGAGPSASDMPGEQQPQPPTPVKAVSAKMDKMVQEGKMMPRWDKEAAFWDVYGNKLQLNGTEPDYEIEVEIEVDLLLPDEEDAGAGTSQSQSQHHVQNFKADTRMDHDGRYVAPTRKTGRGSRLRPEAQVWQPIARPLFLVIREELIRMKNMIIPEGWGEEVQELVEI</sequence>
<name>A0ABR0KGH9_9EURO</name>
<feature type="compositionally biased region" description="Polar residues" evidence="2">
    <location>
        <begin position="509"/>
        <end position="543"/>
    </location>
</feature>
<feature type="region of interest" description="Disordered" evidence="2">
    <location>
        <begin position="470"/>
        <end position="578"/>
    </location>
</feature>
<dbReference type="PANTHER" id="PTHR15092">
    <property type="entry name" value="POLY A -SPECIFIC RIBONUCLEASE/TARGET OF EGR1, MEMBER 1"/>
    <property type="match status" value="1"/>
</dbReference>
<comment type="caution">
    <text evidence="3">The sequence shown here is derived from an EMBL/GenBank/DDBJ whole genome shotgun (WGS) entry which is preliminary data.</text>
</comment>
<comment type="similarity">
    <text evidence="1">Belongs to the CAF1 family.</text>
</comment>
<reference evidence="3 4" key="1">
    <citation type="submission" date="2023-08" db="EMBL/GenBank/DDBJ databases">
        <title>Black Yeasts Isolated from many extreme environments.</title>
        <authorList>
            <person name="Coleine C."/>
            <person name="Stajich J.E."/>
            <person name="Selbmann L."/>
        </authorList>
    </citation>
    <scope>NUCLEOTIDE SEQUENCE [LARGE SCALE GENOMIC DNA]</scope>
    <source>
        <strain evidence="3 4">CCFEE 5885</strain>
    </source>
</reference>
<feature type="compositionally biased region" description="Polar residues" evidence="2">
    <location>
        <begin position="686"/>
        <end position="696"/>
    </location>
</feature>
<dbReference type="InterPro" id="IPR051181">
    <property type="entry name" value="CAF1_poly(A)_ribonucleases"/>
</dbReference>
<protein>
    <submittedName>
        <fullName evidence="3">Uncharacterized protein</fullName>
    </submittedName>
</protein>
<dbReference type="PANTHER" id="PTHR15092:SF22">
    <property type="entry name" value="POLY(A)-SPECIFIC RIBONUCLEASE PNLDC1"/>
    <property type="match status" value="1"/>
</dbReference>
<organism evidence="3 4">
    <name type="scientific">Lithohypha guttulata</name>
    <dbReference type="NCBI Taxonomy" id="1690604"/>
    <lineage>
        <taxon>Eukaryota</taxon>
        <taxon>Fungi</taxon>
        <taxon>Dikarya</taxon>
        <taxon>Ascomycota</taxon>
        <taxon>Pezizomycotina</taxon>
        <taxon>Eurotiomycetes</taxon>
        <taxon>Chaetothyriomycetidae</taxon>
        <taxon>Chaetothyriales</taxon>
        <taxon>Trichomeriaceae</taxon>
        <taxon>Lithohypha</taxon>
    </lineage>
</organism>
<dbReference type="Proteomes" id="UP001345013">
    <property type="component" value="Unassembled WGS sequence"/>
</dbReference>
<feature type="compositionally biased region" description="Basic and acidic residues" evidence="2">
    <location>
        <begin position="424"/>
        <end position="437"/>
    </location>
</feature>
<dbReference type="Gene3D" id="3.30.420.10">
    <property type="entry name" value="Ribonuclease H-like superfamily/Ribonuclease H"/>
    <property type="match status" value="2"/>
</dbReference>
<evidence type="ECO:0000256" key="1">
    <source>
        <dbReference type="ARBA" id="ARBA00008372"/>
    </source>
</evidence>